<reference evidence="2 3" key="1">
    <citation type="journal article" date="2021" name="Elife">
        <title>Chloroplast acquisition without the gene transfer in kleptoplastic sea slugs, Plakobranchus ocellatus.</title>
        <authorList>
            <person name="Maeda T."/>
            <person name="Takahashi S."/>
            <person name="Yoshida T."/>
            <person name="Shimamura S."/>
            <person name="Takaki Y."/>
            <person name="Nagai Y."/>
            <person name="Toyoda A."/>
            <person name="Suzuki Y."/>
            <person name="Arimoto A."/>
            <person name="Ishii H."/>
            <person name="Satoh N."/>
            <person name="Nishiyama T."/>
            <person name="Hasebe M."/>
            <person name="Maruyama T."/>
            <person name="Minagawa J."/>
            <person name="Obokata J."/>
            <person name="Shigenobu S."/>
        </authorList>
    </citation>
    <scope>NUCLEOTIDE SEQUENCE [LARGE SCALE GENOMIC DNA]</scope>
</reference>
<evidence type="ECO:0000313" key="3">
    <source>
        <dbReference type="Proteomes" id="UP000735302"/>
    </source>
</evidence>
<gene>
    <name evidence="2" type="ORF">PoB_006293900</name>
</gene>
<comment type="caution">
    <text evidence="2">The sequence shown here is derived from an EMBL/GenBank/DDBJ whole genome shotgun (WGS) entry which is preliminary data.</text>
</comment>
<dbReference type="Proteomes" id="UP000735302">
    <property type="component" value="Unassembled WGS sequence"/>
</dbReference>
<name>A0AAV4CX17_9GAST</name>
<sequence length="119" mass="13078">MMMTMSMRKRDYLALPTRQPADRQTGGQASSSCSLEATAAVKVVNGLGRRLKTVGSNDKTNQASQASIRARQTHKKVERVIHRKGPSVVSSRFGVAGRQPFGRWLLQHLNPLCCRDATA</sequence>
<evidence type="ECO:0000313" key="2">
    <source>
        <dbReference type="EMBL" id="GFO36434.1"/>
    </source>
</evidence>
<feature type="compositionally biased region" description="Polar residues" evidence="1">
    <location>
        <begin position="54"/>
        <end position="67"/>
    </location>
</feature>
<feature type="region of interest" description="Disordered" evidence="1">
    <location>
        <begin position="52"/>
        <end position="77"/>
    </location>
</feature>
<keyword evidence="3" id="KW-1185">Reference proteome</keyword>
<dbReference type="AlphaFoldDB" id="A0AAV4CX17"/>
<organism evidence="2 3">
    <name type="scientific">Plakobranchus ocellatus</name>
    <dbReference type="NCBI Taxonomy" id="259542"/>
    <lineage>
        <taxon>Eukaryota</taxon>
        <taxon>Metazoa</taxon>
        <taxon>Spiralia</taxon>
        <taxon>Lophotrochozoa</taxon>
        <taxon>Mollusca</taxon>
        <taxon>Gastropoda</taxon>
        <taxon>Heterobranchia</taxon>
        <taxon>Euthyneura</taxon>
        <taxon>Panpulmonata</taxon>
        <taxon>Sacoglossa</taxon>
        <taxon>Placobranchoidea</taxon>
        <taxon>Plakobranchidae</taxon>
        <taxon>Plakobranchus</taxon>
    </lineage>
</organism>
<proteinExistence type="predicted"/>
<evidence type="ECO:0000256" key="1">
    <source>
        <dbReference type="SAM" id="MobiDB-lite"/>
    </source>
</evidence>
<protein>
    <submittedName>
        <fullName evidence="2">Uncharacterized protein</fullName>
    </submittedName>
</protein>
<accession>A0AAV4CX17</accession>
<dbReference type="EMBL" id="BLXT01007067">
    <property type="protein sequence ID" value="GFO36434.1"/>
    <property type="molecule type" value="Genomic_DNA"/>
</dbReference>